<dbReference type="Proteomes" id="UP000243540">
    <property type="component" value="Unassembled WGS sequence"/>
</dbReference>
<dbReference type="AlphaFoldDB" id="A0A1Y2T390"/>
<reference evidence="2 3" key="1">
    <citation type="submission" date="2017-04" db="EMBL/GenBank/DDBJ databases">
        <title>Draft genome sequences of Alloscardovia macacae UMA81211 and UMA81212 isolated from the feces of a rhesus macaque (Macaca mulatta).</title>
        <authorList>
            <person name="Albert K."/>
            <person name="Sela D.A."/>
        </authorList>
    </citation>
    <scope>NUCLEOTIDE SEQUENCE [LARGE SCALE GENOMIC DNA]</scope>
    <source>
        <strain evidence="2 3">UMA81212</strain>
    </source>
</reference>
<feature type="region of interest" description="Disordered" evidence="1">
    <location>
        <begin position="185"/>
        <end position="227"/>
    </location>
</feature>
<organism evidence="2 3">
    <name type="scientific">Alloscardovia macacae</name>
    <dbReference type="NCBI Taxonomy" id="1160091"/>
    <lineage>
        <taxon>Bacteria</taxon>
        <taxon>Bacillati</taxon>
        <taxon>Actinomycetota</taxon>
        <taxon>Actinomycetes</taxon>
        <taxon>Bifidobacteriales</taxon>
        <taxon>Bifidobacteriaceae</taxon>
        <taxon>Alloscardovia</taxon>
    </lineage>
</organism>
<evidence type="ECO:0000256" key="1">
    <source>
        <dbReference type="SAM" id="MobiDB-lite"/>
    </source>
</evidence>
<accession>A0A1Y2T390</accession>
<protein>
    <submittedName>
        <fullName evidence="2">Uncharacterized protein</fullName>
    </submittedName>
</protein>
<name>A0A1Y2T390_9BIFI</name>
<sequence length="227" mass="26029">MIYAYDKSEVKSSCDDFIAAFDNSDLYIVGNAYVHSTEGVNVERSELHDVFGTKLESYSDVNYKREFVSEPVDSEHRVSQKLVIEKHVAMQRDKEFYQDRSLDINNRASIVAQFAKAVTFNRFQSQRDENFDERIQITASRDGQIHISPKPTAVNYQLARDFVSATSSDEEVLAKVSTLHIEALEKNTAREHSEVAETKTQSAKSSEETHKSTTRVEQQKNRKQHTR</sequence>
<proteinExistence type="predicted"/>
<evidence type="ECO:0000313" key="3">
    <source>
        <dbReference type="Proteomes" id="UP000243540"/>
    </source>
</evidence>
<dbReference type="STRING" id="1160091.B9T39_01945"/>
<dbReference type="EMBL" id="NEKC01000003">
    <property type="protein sequence ID" value="OTA29865.1"/>
    <property type="molecule type" value="Genomic_DNA"/>
</dbReference>
<gene>
    <name evidence="2" type="ORF">B9T39_01945</name>
</gene>
<evidence type="ECO:0000313" key="2">
    <source>
        <dbReference type="EMBL" id="OTA29865.1"/>
    </source>
</evidence>
<comment type="caution">
    <text evidence="2">The sequence shown here is derived from an EMBL/GenBank/DDBJ whole genome shotgun (WGS) entry which is preliminary data.</text>
</comment>
<feature type="compositionally biased region" description="Basic and acidic residues" evidence="1">
    <location>
        <begin position="185"/>
        <end position="197"/>
    </location>
</feature>